<dbReference type="InterPro" id="IPR046342">
    <property type="entry name" value="CBS_dom_sf"/>
</dbReference>
<evidence type="ECO:0000259" key="4">
    <source>
        <dbReference type="PROSITE" id="PS51371"/>
    </source>
</evidence>
<dbReference type="InterPro" id="IPR000644">
    <property type="entry name" value="CBS_dom"/>
</dbReference>
<dbReference type="OrthoDB" id="9781701at2"/>
<dbReference type="SUPFAM" id="SSF54631">
    <property type="entry name" value="CBS-domain pair"/>
    <property type="match status" value="1"/>
</dbReference>
<name>A0A4R6M5D8_9GAMM</name>
<dbReference type="SUPFAM" id="SSF51658">
    <property type="entry name" value="Xylose isomerase-like"/>
    <property type="match status" value="1"/>
</dbReference>
<dbReference type="PROSITE" id="PS50844">
    <property type="entry name" value="AFP_LIKE"/>
    <property type="match status" value="1"/>
</dbReference>
<dbReference type="PROSITE" id="PS51371">
    <property type="entry name" value="CBS"/>
    <property type="match status" value="1"/>
</dbReference>
<dbReference type="InterPro" id="IPR051690">
    <property type="entry name" value="PseI-like"/>
</dbReference>
<dbReference type="Gene3D" id="3.20.20.150">
    <property type="entry name" value="Divalent-metal-dependent TIM barrel enzymes"/>
    <property type="match status" value="1"/>
</dbReference>
<dbReference type="InterPro" id="IPR013785">
    <property type="entry name" value="Aldolase_TIM"/>
</dbReference>
<dbReference type="SUPFAM" id="SSF51269">
    <property type="entry name" value="AFP III-like domain"/>
    <property type="match status" value="1"/>
</dbReference>
<dbReference type="CDD" id="cd11615">
    <property type="entry name" value="SAF_NeuB_like"/>
    <property type="match status" value="1"/>
</dbReference>
<evidence type="ECO:0000256" key="2">
    <source>
        <dbReference type="PROSITE-ProRule" id="PRU00703"/>
    </source>
</evidence>
<dbReference type="Gene3D" id="3.20.20.70">
    <property type="entry name" value="Aldolase class I"/>
    <property type="match status" value="1"/>
</dbReference>
<dbReference type="InterPro" id="IPR036237">
    <property type="entry name" value="Xyl_isomerase-like_sf"/>
</dbReference>
<dbReference type="InterPro" id="IPR013974">
    <property type="entry name" value="SAF"/>
</dbReference>
<proteinExistence type="predicted"/>
<dbReference type="PANTHER" id="PTHR42966">
    <property type="entry name" value="N-ACETYLNEURAMINATE SYNTHASE"/>
    <property type="match status" value="1"/>
</dbReference>
<evidence type="ECO:0000313" key="5">
    <source>
        <dbReference type="EMBL" id="TDO95985.1"/>
    </source>
</evidence>
<evidence type="ECO:0000256" key="1">
    <source>
        <dbReference type="ARBA" id="ARBA00023122"/>
    </source>
</evidence>
<dbReference type="Proteomes" id="UP000294656">
    <property type="component" value="Unassembled WGS sequence"/>
</dbReference>
<evidence type="ECO:0000313" key="6">
    <source>
        <dbReference type="Proteomes" id="UP000294656"/>
    </source>
</evidence>
<protein>
    <submittedName>
        <fullName evidence="5">N-acetylneuraminate synthase</fullName>
    </submittedName>
</protein>
<dbReference type="RefSeq" id="WP_133505043.1">
    <property type="nucleotide sequence ID" value="NZ_SNXC01000015.1"/>
</dbReference>
<organism evidence="5 6">
    <name type="scientific">Marinomonas balearica</name>
    <dbReference type="NCBI Taxonomy" id="491947"/>
    <lineage>
        <taxon>Bacteria</taxon>
        <taxon>Pseudomonadati</taxon>
        <taxon>Pseudomonadota</taxon>
        <taxon>Gammaproteobacteria</taxon>
        <taxon>Oceanospirillales</taxon>
        <taxon>Oceanospirillaceae</taxon>
        <taxon>Marinomonas</taxon>
    </lineage>
</organism>
<dbReference type="Pfam" id="PF00571">
    <property type="entry name" value="CBS"/>
    <property type="match status" value="1"/>
</dbReference>
<dbReference type="InterPro" id="IPR006190">
    <property type="entry name" value="SAF_AFP_Neu5Ac"/>
</dbReference>
<dbReference type="GO" id="GO:0016051">
    <property type="term" value="P:carbohydrate biosynthetic process"/>
    <property type="evidence" value="ECO:0007669"/>
    <property type="project" value="InterPro"/>
</dbReference>
<keyword evidence="6" id="KW-1185">Reference proteome</keyword>
<dbReference type="Gene3D" id="3.10.580.10">
    <property type="entry name" value="CBS-domain"/>
    <property type="match status" value="1"/>
</dbReference>
<gene>
    <name evidence="5" type="ORF">DFP79_3355</name>
</gene>
<feature type="domain" description="AFP-like" evidence="3">
    <location>
        <begin position="406"/>
        <end position="464"/>
    </location>
</feature>
<dbReference type="InterPro" id="IPR057736">
    <property type="entry name" value="SAF_PseI/NeuA/NeuB"/>
</dbReference>
<dbReference type="Pfam" id="PF08666">
    <property type="entry name" value="SAF"/>
    <property type="match status" value="1"/>
</dbReference>
<dbReference type="Pfam" id="PF03102">
    <property type="entry name" value="NeuB"/>
    <property type="match status" value="1"/>
</dbReference>
<sequence length="757" mass="84701">MLIVKDIQKFMVFSEDSLGDVLKKINENKARVVFVVTEHTVLLGSISDGDVRRWMTQSETISLDVPAKEVMNESCKTFLLGEDKKNLGAYFKDGVECVPVVDSSNHLVQLLFQKNDGFFIGEHEVSESSRSFIIAEIGNNHQGDINLAKQLVDHAVEAGVDCAKFQMRNVKQLYANQGDSDDDSADLGAQYTMDLLSRFQLSNEELCEVFDYCKEKGVMPLCTPWDKDSLDALEEYGMPAYKVASADFTNFELLEAITKTGKPFLCSTGMSSESEIKSTVTFLDNLGADYILLHCNSTYPTPFKDVNLKYMTRLKKITGKLVGYSGHERGTCIPVAAVALGATVIEKHLTTDKSLEGTDHKVSLLPDELKSMVEQIRSLEESLGSDLAPREITQGELLNRENLAKSLFAACEIKKGEKITRSKIMVKAPGQGLQPNRIDDLVGKIAHRDIELDTCFFDSDINGVVEKKPEYNFSRPFGVPVRYHDLRKIVADTNLDFVEFHLSYKDLDVDLSKYFSGEERIGFAVHSPELFSGDHILDLCSEDEAYREHSIAELKRVVEITRDLKKFFPKTACPVIVVNAGGWDSKGFTDQSLKELKYQKISDALKQIDLIGVQIAIQTMPPFPWHFGGQSYHNLFVDADEIVDFCTSNPDIKICLDVSHSMMSCNYYGWDLIEFVRKVSPYNVHMHIVDAKGVDGEGVEIGEGDVDFEALSNLLNSLNPGTQFIPEVWQGHKNGGEGFWVALEFLQEVMNEDSSTL</sequence>
<comment type="caution">
    <text evidence="5">The sequence shown here is derived from an EMBL/GenBank/DDBJ whole genome shotgun (WGS) entry which is preliminary data.</text>
</comment>
<dbReference type="InterPro" id="IPR036732">
    <property type="entry name" value="AFP_Neu5c_C_sf"/>
</dbReference>
<dbReference type="EMBL" id="SNXC01000015">
    <property type="protein sequence ID" value="TDO95985.1"/>
    <property type="molecule type" value="Genomic_DNA"/>
</dbReference>
<dbReference type="Gene3D" id="3.90.1210.10">
    <property type="entry name" value="Antifreeze-like/N-acetylneuraminic acid synthase C-terminal domain"/>
    <property type="match status" value="1"/>
</dbReference>
<dbReference type="Pfam" id="PF01261">
    <property type="entry name" value="AP_endonuc_2"/>
    <property type="match status" value="1"/>
</dbReference>
<dbReference type="SUPFAM" id="SSF51569">
    <property type="entry name" value="Aldolase"/>
    <property type="match status" value="1"/>
</dbReference>
<dbReference type="PANTHER" id="PTHR42966:SF3">
    <property type="entry name" value="BLR5971 PROTEIN"/>
    <property type="match status" value="1"/>
</dbReference>
<dbReference type="AlphaFoldDB" id="A0A4R6M5D8"/>
<accession>A0A4R6M5D8</accession>
<evidence type="ECO:0000259" key="3">
    <source>
        <dbReference type="PROSITE" id="PS50844"/>
    </source>
</evidence>
<feature type="domain" description="CBS" evidence="4">
    <location>
        <begin position="3"/>
        <end position="61"/>
    </location>
</feature>
<dbReference type="SMART" id="SM00858">
    <property type="entry name" value="SAF"/>
    <property type="match status" value="1"/>
</dbReference>
<dbReference type="GO" id="GO:0047444">
    <property type="term" value="F:N-acylneuraminate-9-phosphate synthase activity"/>
    <property type="evidence" value="ECO:0007669"/>
    <property type="project" value="TreeGrafter"/>
</dbReference>
<keyword evidence="1 2" id="KW-0129">CBS domain</keyword>
<reference evidence="5 6" key="1">
    <citation type="submission" date="2019-03" db="EMBL/GenBank/DDBJ databases">
        <title>Genomic Encyclopedia of Type Strains, Phase III (KMG-III): the genomes of soil and plant-associated and newly described type strains.</title>
        <authorList>
            <person name="Whitman W."/>
        </authorList>
    </citation>
    <scope>NUCLEOTIDE SEQUENCE [LARGE SCALE GENOMIC DNA]</scope>
    <source>
        <strain evidence="5 6">CECT 7378</strain>
    </source>
</reference>
<dbReference type="InterPro" id="IPR013022">
    <property type="entry name" value="Xyl_isomerase-like_TIM-brl"/>
</dbReference>
<dbReference type="InterPro" id="IPR013132">
    <property type="entry name" value="PseI/NeuA/B-like_N"/>
</dbReference>